<feature type="region of interest" description="Disordered" evidence="6">
    <location>
        <begin position="406"/>
        <end position="444"/>
    </location>
</feature>
<dbReference type="GO" id="GO:0003697">
    <property type="term" value="F:single-stranded DNA binding"/>
    <property type="evidence" value="ECO:0007669"/>
    <property type="project" value="TreeGrafter"/>
</dbReference>
<dbReference type="InterPro" id="IPR004583">
    <property type="entry name" value="DNA_repair_Rad4"/>
</dbReference>
<feature type="domain" description="Rad4 beta-hairpin" evidence="8">
    <location>
        <begin position="490"/>
        <end position="564"/>
    </location>
</feature>
<sequence>MDFGTGKVLSEDEEEPGFEIDWGSNETKTSLGGSEQSTKTVTEDFEIVEPKSDEAETGEKRKKRPKYSKEEREHFELVHRMDLLCQLAFVLPLNEICDLKQLQSIAKAQMPEPFVHMNSVKKLKALVGWFGETFTVSNESWSTDETRIVEALKERKGSDSTLRLLFVTLCRSVGIPCRLVAGLNPKSRLKSGASKRKKGAALGEMIQLFVEVYVASLDVNSESNDSSTWVHVNPFAAKETGCLPTLDKTTPYVIGLGTFDFAVDVTMKYASHWTKTSKERHKENDGWWQCFTLSTLQEKARQRVVSEWKSNMLSDSAYKLLCMSMSNALVSKEEEIMKEQAMKEEMPSSVEGFRKHRRFILETQLTKYQGLKKDTTSVGVFKGTAVYLRSGVFTLYSKTGWRKQGRRVKEEELANPAKRVLPTKRPSTNNQTQDTPSSKGGPQTFSEAIAEQQDDENCDDLEINDGKINLYGEWQTYIYIPPSVGPAGEIPKSEFGNVELWTPSCCPIGAVHVKEACAAQAARELGIDFAPAMVGFERRNMHMVPKLEGIVVAKEFVEVVRAGALAVEQAKLEKLAAKRQERILNCWAKFTKAVLVAAHLKNEYMSKSGSESKDAHPVQTPNRGPRISQACVHLYKVVPEQPADCLRDGLVLQQCSLCGAEKRVEVL</sequence>
<comment type="subcellular location">
    <subcellularLocation>
        <location evidence="1">Nucleus</location>
    </subcellularLocation>
</comment>
<dbReference type="Pfam" id="PF10403">
    <property type="entry name" value="BHD_1"/>
    <property type="match status" value="1"/>
</dbReference>
<evidence type="ECO:0000313" key="10">
    <source>
        <dbReference type="EMBL" id="CAD9692622.1"/>
    </source>
</evidence>
<reference evidence="10" key="1">
    <citation type="submission" date="2021-01" db="EMBL/GenBank/DDBJ databases">
        <authorList>
            <person name="Corre E."/>
            <person name="Pelletier E."/>
            <person name="Niang G."/>
            <person name="Scheremetjew M."/>
            <person name="Finn R."/>
            <person name="Kale V."/>
            <person name="Holt S."/>
            <person name="Cochrane G."/>
            <person name="Meng A."/>
            <person name="Brown T."/>
            <person name="Cohen L."/>
        </authorList>
    </citation>
    <scope>NUCLEOTIDE SEQUENCE</scope>
    <source>
        <strain evidence="10">NY070348D</strain>
    </source>
</reference>
<feature type="domain" description="Rad4 beta-hairpin" evidence="7">
    <location>
        <begin position="342"/>
        <end position="393"/>
    </location>
</feature>
<dbReference type="InterPro" id="IPR038765">
    <property type="entry name" value="Papain-like_cys_pep_sf"/>
</dbReference>
<dbReference type="InterPro" id="IPR018327">
    <property type="entry name" value="BHD_2"/>
</dbReference>
<dbReference type="Gene3D" id="3.30.70.2460">
    <property type="entry name" value="Rad4, beta-hairpin domain BHD3"/>
    <property type="match status" value="1"/>
</dbReference>
<dbReference type="GO" id="GO:0003684">
    <property type="term" value="F:damaged DNA binding"/>
    <property type="evidence" value="ECO:0007669"/>
    <property type="project" value="InterPro"/>
</dbReference>
<dbReference type="GO" id="GO:0000111">
    <property type="term" value="C:nucleotide-excision repair factor 2 complex"/>
    <property type="evidence" value="ECO:0007669"/>
    <property type="project" value="TreeGrafter"/>
</dbReference>
<dbReference type="Pfam" id="PF01841">
    <property type="entry name" value="Transglut_core"/>
    <property type="match status" value="1"/>
</dbReference>
<comment type="similarity">
    <text evidence="2">Belongs to the XPC family.</text>
</comment>
<evidence type="ECO:0000256" key="4">
    <source>
        <dbReference type="ARBA" id="ARBA00023204"/>
    </source>
</evidence>
<feature type="compositionally biased region" description="Polar residues" evidence="6">
    <location>
        <begin position="425"/>
        <end position="444"/>
    </location>
</feature>
<keyword evidence="4" id="KW-0234">DNA repair</keyword>
<dbReference type="GO" id="GO:0005737">
    <property type="term" value="C:cytoplasm"/>
    <property type="evidence" value="ECO:0007669"/>
    <property type="project" value="TreeGrafter"/>
</dbReference>
<evidence type="ECO:0000256" key="6">
    <source>
        <dbReference type="SAM" id="MobiDB-lite"/>
    </source>
</evidence>
<dbReference type="InterPro" id="IPR002931">
    <property type="entry name" value="Transglutaminase-like"/>
</dbReference>
<evidence type="ECO:0000256" key="2">
    <source>
        <dbReference type="ARBA" id="ARBA00009525"/>
    </source>
</evidence>
<dbReference type="SMART" id="SM01030">
    <property type="entry name" value="BHD_1"/>
    <property type="match status" value="1"/>
</dbReference>
<dbReference type="InterPro" id="IPR042488">
    <property type="entry name" value="Rad4_BHD3_sf"/>
</dbReference>
<dbReference type="EMBL" id="HBHK01017955">
    <property type="protein sequence ID" value="CAD9692622.1"/>
    <property type="molecule type" value="Transcribed_RNA"/>
</dbReference>
<dbReference type="SUPFAM" id="SSF54001">
    <property type="entry name" value="Cysteine proteinases"/>
    <property type="match status" value="1"/>
</dbReference>
<dbReference type="GO" id="GO:0006289">
    <property type="term" value="P:nucleotide-excision repair"/>
    <property type="evidence" value="ECO:0007669"/>
    <property type="project" value="InterPro"/>
</dbReference>
<dbReference type="PANTHER" id="PTHR12135:SF0">
    <property type="entry name" value="DNA REPAIR PROTEIN COMPLEMENTING XP-C CELLS"/>
    <property type="match status" value="1"/>
</dbReference>
<feature type="compositionally biased region" description="Basic and acidic residues" evidence="6">
    <location>
        <begin position="48"/>
        <end position="59"/>
    </location>
</feature>
<evidence type="ECO:0000313" key="9">
    <source>
        <dbReference type="EMBL" id="CAD9692619.1"/>
    </source>
</evidence>
<dbReference type="Pfam" id="PF10404">
    <property type="entry name" value="BHD_2"/>
    <property type="match status" value="1"/>
</dbReference>
<organism evidence="10">
    <name type="scientific">Mucochytrium quahogii</name>
    <dbReference type="NCBI Taxonomy" id="96639"/>
    <lineage>
        <taxon>Eukaryota</taxon>
        <taxon>Sar</taxon>
        <taxon>Stramenopiles</taxon>
        <taxon>Bigyra</taxon>
        <taxon>Labyrinthulomycetes</taxon>
        <taxon>Thraustochytrida</taxon>
        <taxon>Thraustochytriidae</taxon>
        <taxon>Mucochytrium</taxon>
    </lineage>
</organism>
<evidence type="ECO:0000256" key="1">
    <source>
        <dbReference type="ARBA" id="ARBA00004123"/>
    </source>
</evidence>
<evidence type="ECO:0000256" key="3">
    <source>
        <dbReference type="ARBA" id="ARBA00022763"/>
    </source>
</evidence>
<evidence type="ECO:0008006" key="11">
    <source>
        <dbReference type="Google" id="ProtNLM"/>
    </source>
</evidence>
<proteinExistence type="inferred from homology"/>
<dbReference type="InterPro" id="IPR018328">
    <property type="entry name" value="Rad4_beta-hairpin_dom3"/>
</dbReference>
<evidence type="ECO:0000259" key="8">
    <source>
        <dbReference type="SMART" id="SM01032"/>
    </source>
</evidence>
<dbReference type="EMBL" id="HBHK01017954">
    <property type="protein sequence ID" value="CAD9692619.1"/>
    <property type="molecule type" value="Transcribed_RNA"/>
</dbReference>
<name>A0A7S2S8J6_9STRA</name>
<evidence type="ECO:0000256" key="5">
    <source>
        <dbReference type="ARBA" id="ARBA00023242"/>
    </source>
</evidence>
<dbReference type="InterPro" id="IPR036985">
    <property type="entry name" value="Transglutaminase-like_sf"/>
</dbReference>
<accession>A0A7S2S8J6</accession>
<dbReference type="AlphaFoldDB" id="A0A7S2S8J6"/>
<dbReference type="Gene3D" id="3.90.260.10">
    <property type="entry name" value="Transglutaminase-like"/>
    <property type="match status" value="1"/>
</dbReference>
<dbReference type="SMART" id="SM01032">
    <property type="entry name" value="BHD_3"/>
    <property type="match status" value="1"/>
</dbReference>
<dbReference type="GO" id="GO:0071942">
    <property type="term" value="C:XPC complex"/>
    <property type="evidence" value="ECO:0007669"/>
    <property type="project" value="TreeGrafter"/>
</dbReference>
<feature type="compositionally biased region" description="Polar residues" evidence="6">
    <location>
        <begin position="24"/>
        <end position="40"/>
    </location>
</feature>
<keyword evidence="5" id="KW-0539">Nucleus</keyword>
<protein>
    <recommendedName>
        <fullName evidence="11">Rad4 beta-hairpin domain-containing protein</fullName>
    </recommendedName>
</protein>
<evidence type="ECO:0000259" key="7">
    <source>
        <dbReference type="SMART" id="SM01030"/>
    </source>
</evidence>
<keyword evidence="3" id="KW-0227">DNA damage</keyword>
<dbReference type="Gene3D" id="2.20.20.110">
    <property type="entry name" value="Rad4, beta-hairpin domain BHD1"/>
    <property type="match status" value="1"/>
</dbReference>
<dbReference type="Pfam" id="PF10405">
    <property type="entry name" value="BHD_3"/>
    <property type="match status" value="1"/>
</dbReference>
<dbReference type="PANTHER" id="PTHR12135">
    <property type="entry name" value="DNA REPAIR PROTEIN XP-C / RAD4"/>
    <property type="match status" value="1"/>
</dbReference>
<dbReference type="InterPro" id="IPR018326">
    <property type="entry name" value="Rad4_beta-hairpin_dom1"/>
</dbReference>
<gene>
    <name evidence="9" type="ORF">QSP1433_LOCUS11415</name>
    <name evidence="10" type="ORF">QSP1433_LOCUS11416</name>
</gene>
<dbReference type="GO" id="GO:0006298">
    <property type="term" value="P:mismatch repair"/>
    <property type="evidence" value="ECO:0007669"/>
    <property type="project" value="TreeGrafter"/>
</dbReference>
<feature type="region of interest" description="Disordered" evidence="6">
    <location>
        <begin position="1"/>
        <end position="68"/>
    </location>
</feature>